<reference evidence="4" key="1">
    <citation type="submission" date="2022-11" db="EMBL/GenBank/DDBJ databases">
        <authorList>
            <person name="Hyden B.L."/>
            <person name="Feng K."/>
            <person name="Yates T."/>
            <person name="Jawdy S."/>
            <person name="Smart L.B."/>
            <person name="Muchero W."/>
        </authorList>
    </citation>
    <scope>NUCLEOTIDE SEQUENCE</scope>
    <source>
        <tissue evidence="4">Shoot tip</tissue>
    </source>
</reference>
<comment type="caution">
    <text evidence="4">The sequence shown here is derived from an EMBL/GenBank/DDBJ whole genome shotgun (WGS) entry which is preliminary data.</text>
</comment>
<organism evidence="4 5">
    <name type="scientific">Salix viminalis</name>
    <name type="common">Common osier</name>
    <name type="synonym">Basket willow</name>
    <dbReference type="NCBI Taxonomy" id="40686"/>
    <lineage>
        <taxon>Eukaryota</taxon>
        <taxon>Viridiplantae</taxon>
        <taxon>Streptophyta</taxon>
        <taxon>Embryophyta</taxon>
        <taxon>Tracheophyta</taxon>
        <taxon>Spermatophyta</taxon>
        <taxon>Magnoliopsida</taxon>
        <taxon>eudicotyledons</taxon>
        <taxon>Gunneridae</taxon>
        <taxon>Pentapetalae</taxon>
        <taxon>rosids</taxon>
        <taxon>fabids</taxon>
        <taxon>Malpighiales</taxon>
        <taxon>Salicaceae</taxon>
        <taxon>Saliceae</taxon>
        <taxon>Salix</taxon>
    </lineage>
</organism>
<dbReference type="PANTHER" id="PTHR45666">
    <property type="entry name" value="TYPE IV INOSITOL POLYPHOSPHATE 5-PHOSPHATASE 9"/>
    <property type="match status" value="1"/>
</dbReference>
<dbReference type="GO" id="GO:0034485">
    <property type="term" value="F:phosphatidylinositol-3,4,5-trisphosphate 5-phosphatase activity"/>
    <property type="evidence" value="ECO:0007669"/>
    <property type="project" value="TreeGrafter"/>
</dbReference>
<dbReference type="SUPFAM" id="SSF56219">
    <property type="entry name" value="DNase I-like"/>
    <property type="match status" value="1"/>
</dbReference>
<evidence type="ECO:0000259" key="3">
    <source>
        <dbReference type="Pfam" id="PF22669"/>
    </source>
</evidence>
<dbReference type="EMBL" id="JAPFFL010000014">
    <property type="protein sequence ID" value="KAJ6678106.1"/>
    <property type="molecule type" value="Genomic_DNA"/>
</dbReference>
<dbReference type="Gene3D" id="3.60.10.10">
    <property type="entry name" value="Endonuclease/exonuclease/phosphatase"/>
    <property type="match status" value="1"/>
</dbReference>
<evidence type="ECO:0000313" key="5">
    <source>
        <dbReference type="Proteomes" id="UP001151529"/>
    </source>
</evidence>
<comment type="similarity">
    <text evidence="1">Belongs to the inositol polyphosphate 5-phosphatase family.</text>
</comment>
<dbReference type="InterPro" id="IPR045849">
    <property type="entry name" value="IP5P_plant"/>
</dbReference>
<feature type="domain" description="Inositol polyphosphate-related phosphatase" evidence="3">
    <location>
        <begin position="2"/>
        <end position="66"/>
    </location>
</feature>
<dbReference type="OrthoDB" id="62798at2759"/>
<reference evidence="4" key="2">
    <citation type="journal article" date="2023" name="Int. J. Mol. Sci.">
        <title>De Novo Assembly and Annotation of 11 Diverse Shrub Willow (Salix) Genomes Reveals Novel Gene Organization in Sex-Linked Regions.</title>
        <authorList>
            <person name="Hyden B."/>
            <person name="Feng K."/>
            <person name="Yates T.B."/>
            <person name="Jawdy S."/>
            <person name="Cereghino C."/>
            <person name="Smart L.B."/>
            <person name="Muchero W."/>
        </authorList>
    </citation>
    <scope>NUCLEOTIDE SEQUENCE [LARGE SCALE GENOMIC DNA]</scope>
    <source>
        <tissue evidence="4">Shoot tip</tissue>
    </source>
</reference>
<dbReference type="GO" id="GO:0046856">
    <property type="term" value="P:phosphatidylinositol dephosphorylation"/>
    <property type="evidence" value="ECO:0007669"/>
    <property type="project" value="InterPro"/>
</dbReference>
<evidence type="ECO:0000256" key="1">
    <source>
        <dbReference type="ARBA" id="ARBA00010768"/>
    </source>
</evidence>
<keyword evidence="2" id="KW-0378">Hydrolase</keyword>
<dbReference type="Pfam" id="PF22669">
    <property type="entry name" value="Exo_endo_phos2"/>
    <property type="match status" value="1"/>
</dbReference>
<keyword evidence="5" id="KW-1185">Reference proteome</keyword>
<dbReference type="Proteomes" id="UP001151529">
    <property type="component" value="Chromosome 7"/>
</dbReference>
<proteinExistence type="inferred from homology"/>
<dbReference type="GO" id="GO:0004445">
    <property type="term" value="F:inositol-polyphosphate 5-phosphatase activity"/>
    <property type="evidence" value="ECO:0007669"/>
    <property type="project" value="InterPro"/>
</dbReference>
<dbReference type="InterPro" id="IPR000300">
    <property type="entry name" value="IPPc"/>
</dbReference>
<protein>
    <submittedName>
        <fullName evidence="4">TYPE IV INOSITOL POLYPHOSPHATE 5-PHOSPHATASE 7-LIKE</fullName>
    </submittedName>
</protein>
<dbReference type="PANTHER" id="PTHR45666:SF7">
    <property type="entry name" value="TYPE IV INOSITOL POLYPHOSPHATE 5-PHOSPHATASE 6-LIKE"/>
    <property type="match status" value="1"/>
</dbReference>
<dbReference type="GO" id="GO:0004439">
    <property type="term" value="F:phosphatidylinositol-4,5-bisphosphate 5-phosphatase activity"/>
    <property type="evidence" value="ECO:0007669"/>
    <property type="project" value="TreeGrafter"/>
</dbReference>
<sequence>MVGVFISVWMKMEFLTEYCISNVKVSSMACGIMGYMGNKGAVSGNMSIEGTSFCFTAAHLASGEKRGTFLPMPSGKMNTTQDLNIICITKGTYTSFATAQQGKHNAVPAQKSACF</sequence>
<name>A0A9Q0NY91_SALVM</name>
<dbReference type="AlphaFoldDB" id="A0A9Q0NY91"/>
<evidence type="ECO:0000313" key="4">
    <source>
        <dbReference type="EMBL" id="KAJ6678106.1"/>
    </source>
</evidence>
<dbReference type="InterPro" id="IPR036691">
    <property type="entry name" value="Endo/exonu/phosph_ase_sf"/>
</dbReference>
<gene>
    <name evidence="4" type="ORF">OIU85_008672</name>
</gene>
<evidence type="ECO:0000256" key="2">
    <source>
        <dbReference type="ARBA" id="ARBA00022801"/>
    </source>
</evidence>
<accession>A0A9Q0NY91</accession>
<feature type="non-terminal residue" evidence="4">
    <location>
        <position position="115"/>
    </location>
</feature>